<feature type="region of interest" description="Disordered" evidence="1">
    <location>
        <begin position="41"/>
        <end position="75"/>
    </location>
</feature>
<dbReference type="AlphaFoldDB" id="A0A8S9QPB7"/>
<dbReference type="EMBL" id="QGKX02000996">
    <property type="protein sequence ID" value="KAF3554916.1"/>
    <property type="molecule type" value="Genomic_DNA"/>
</dbReference>
<evidence type="ECO:0000313" key="2">
    <source>
        <dbReference type="EMBL" id="KAF3554916.1"/>
    </source>
</evidence>
<proteinExistence type="predicted"/>
<protein>
    <submittedName>
        <fullName evidence="2">Uncharacterized protein</fullName>
    </submittedName>
</protein>
<accession>A0A8S9QPB7</accession>
<comment type="caution">
    <text evidence="2">The sequence shown here is derived from an EMBL/GenBank/DDBJ whole genome shotgun (WGS) entry which is preliminary data.</text>
</comment>
<dbReference type="Proteomes" id="UP000712600">
    <property type="component" value="Unassembled WGS sequence"/>
</dbReference>
<gene>
    <name evidence="2" type="ORF">F2Q69_00016871</name>
</gene>
<evidence type="ECO:0000256" key="1">
    <source>
        <dbReference type="SAM" id="MobiDB-lite"/>
    </source>
</evidence>
<organism evidence="2 3">
    <name type="scientific">Brassica cretica</name>
    <name type="common">Mustard</name>
    <dbReference type="NCBI Taxonomy" id="69181"/>
    <lineage>
        <taxon>Eukaryota</taxon>
        <taxon>Viridiplantae</taxon>
        <taxon>Streptophyta</taxon>
        <taxon>Embryophyta</taxon>
        <taxon>Tracheophyta</taxon>
        <taxon>Spermatophyta</taxon>
        <taxon>Magnoliopsida</taxon>
        <taxon>eudicotyledons</taxon>
        <taxon>Gunneridae</taxon>
        <taxon>Pentapetalae</taxon>
        <taxon>rosids</taxon>
        <taxon>malvids</taxon>
        <taxon>Brassicales</taxon>
        <taxon>Brassicaceae</taxon>
        <taxon>Brassiceae</taxon>
        <taxon>Brassica</taxon>
    </lineage>
</organism>
<feature type="region of interest" description="Disordered" evidence="1">
    <location>
        <begin position="1"/>
        <end position="20"/>
    </location>
</feature>
<sequence length="75" mass="8225">MSIDTKGGTSIDGIRRAPTDTSCPASIGTFYGINCIMQDSKNHDSRGVHSSTPHPPQPYRVTTEDIDRQHQLVID</sequence>
<reference evidence="2" key="1">
    <citation type="submission" date="2019-12" db="EMBL/GenBank/DDBJ databases">
        <title>Genome sequencing and annotation of Brassica cretica.</title>
        <authorList>
            <person name="Studholme D.J."/>
            <person name="Sarris P."/>
        </authorList>
    </citation>
    <scope>NUCLEOTIDE SEQUENCE</scope>
    <source>
        <strain evidence="2">PFS-109/04</strain>
        <tissue evidence="2">Leaf</tissue>
    </source>
</reference>
<feature type="compositionally biased region" description="Basic and acidic residues" evidence="1">
    <location>
        <begin position="62"/>
        <end position="75"/>
    </location>
</feature>
<name>A0A8S9QPB7_BRACR</name>
<evidence type="ECO:0000313" key="3">
    <source>
        <dbReference type="Proteomes" id="UP000712600"/>
    </source>
</evidence>